<proteinExistence type="predicted"/>
<keyword evidence="2" id="KW-1185">Reference proteome</keyword>
<accession>A0AC60PXV6</accession>
<dbReference type="EMBL" id="JABSTQ010009818">
    <property type="protein sequence ID" value="KAG0425613.1"/>
    <property type="molecule type" value="Genomic_DNA"/>
</dbReference>
<name>A0AC60PXV6_IXOPE</name>
<gene>
    <name evidence="1" type="ORF">HPB47_027245</name>
</gene>
<protein>
    <submittedName>
        <fullName evidence="1">Uncharacterized protein</fullName>
    </submittedName>
</protein>
<evidence type="ECO:0000313" key="1">
    <source>
        <dbReference type="EMBL" id="KAG0425613.1"/>
    </source>
</evidence>
<sequence length="307" mass="34104">METEAAMRIWQRTSSYATPLQFTTFLSDGDSKAYGAVSEENFYGTASIVKEDCTNHVAKRLGTGLRKLKTPLPRGQKLKDGTIQKLQSYFQIAITTPPHTPILTTAQAKAILPIYKRLTEEKLLSRCVQGKTQNAAESLNSKIWMLCPKTRFASCTVVEMATAIATLWFNKGHIGFEQVLQELGILPSQELITLSSQCDKKRIASMTTKGTAEARSHRRRMDHYVFSLDVEDMCYNLGLKIILSSVSEAIDLHEMTRFQNASGSTVEGFLDLLRLYLGSTLVEHEGRVFIQESGVVPCNADVSNGTP</sequence>
<reference evidence="1 2" key="1">
    <citation type="journal article" date="2020" name="Cell">
        <title>Large-Scale Comparative Analyses of Tick Genomes Elucidate Their Genetic Diversity and Vector Capacities.</title>
        <authorList>
            <consortium name="Tick Genome and Microbiome Consortium (TIGMIC)"/>
            <person name="Jia N."/>
            <person name="Wang J."/>
            <person name="Shi W."/>
            <person name="Du L."/>
            <person name="Sun Y."/>
            <person name="Zhan W."/>
            <person name="Jiang J.F."/>
            <person name="Wang Q."/>
            <person name="Zhang B."/>
            <person name="Ji P."/>
            <person name="Bell-Sakyi L."/>
            <person name="Cui X.M."/>
            <person name="Yuan T.T."/>
            <person name="Jiang B.G."/>
            <person name="Yang W.F."/>
            <person name="Lam T.T."/>
            <person name="Chang Q.C."/>
            <person name="Ding S.J."/>
            <person name="Wang X.J."/>
            <person name="Zhu J.G."/>
            <person name="Ruan X.D."/>
            <person name="Zhao L."/>
            <person name="Wei J.T."/>
            <person name="Ye R.Z."/>
            <person name="Que T.C."/>
            <person name="Du C.H."/>
            <person name="Zhou Y.H."/>
            <person name="Cheng J.X."/>
            <person name="Dai P.F."/>
            <person name="Guo W.B."/>
            <person name="Han X.H."/>
            <person name="Huang E.J."/>
            <person name="Li L.F."/>
            <person name="Wei W."/>
            <person name="Gao Y.C."/>
            <person name="Liu J.Z."/>
            <person name="Shao H.Z."/>
            <person name="Wang X."/>
            <person name="Wang C.C."/>
            <person name="Yang T.C."/>
            <person name="Huo Q.B."/>
            <person name="Li W."/>
            <person name="Chen H.Y."/>
            <person name="Chen S.E."/>
            <person name="Zhou L.G."/>
            <person name="Ni X.B."/>
            <person name="Tian J.H."/>
            <person name="Sheng Y."/>
            <person name="Liu T."/>
            <person name="Pan Y.S."/>
            <person name="Xia L.Y."/>
            <person name="Li J."/>
            <person name="Zhao F."/>
            <person name="Cao W.C."/>
        </authorList>
    </citation>
    <scope>NUCLEOTIDE SEQUENCE [LARGE SCALE GENOMIC DNA]</scope>
    <source>
        <strain evidence="1">Iper-2018</strain>
    </source>
</reference>
<evidence type="ECO:0000313" key="2">
    <source>
        <dbReference type="Proteomes" id="UP000805193"/>
    </source>
</evidence>
<organism evidence="1 2">
    <name type="scientific">Ixodes persulcatus</name>
    <name type="common">Taiga tick</name>
    <dbReference type="NCBI Taxonomy" id="34615"/>
    <lineage>
        <taxon>Eukaryota</taxon>
        <taxon>Metazoa</taxon>
        <taxon>Ecdysozoa</taxon>
        <taxon>Arthropoda</taxon>
        <taxon>Chelicerata</taxon>
        <taxon>Arachnida</taxon>
        <taxon>Acari</taxon>
        <taxon>Parasitiformes</taxon>
        <taxon>Ixodida</taxon>
        <taxon>Ixodoidea</taxon>
        <taxon>Ixodidae</taxon>
        <taxon>Ixodinae</taxon>
        <taxon>Ixodes</taxon>
    </lineage>
</organism>
<comment type="caution">
    <text evidence="1">The sequence shown here is derived from an EMBL/GenBank/DDBJ whole genome shotgun (WGS) entry which is preliminary data.</text>
</comment>
<dbReference type="Proteomes" id="UP000805193">
    <property type="component" value="Unassembled WGS sequence"/>
</dbReference>